<accession>A0A7G5IGG9</accession>
<feature type="region of interest" description="Disordered" evidence="5">
    <location>
        <begin position="221"/>
        <end position="268"/>
    </location>
</feature>
<dbReference type="RefSeq" id="WP_182295384.1">
    <property type="nucleotide sequence ID" value="NZ_CP059851.1"/>
</dbReference>
<dbReference type="PIRSF" id="PIRSF003299">
    <property type="entry name" value="VirB8_PtlE"/>
    <property type="match status" value="1"/>
</dbReference>
<reference evidence="8 9" key="1">
    <citation type="submission" date="2020-07" db="EMBL/GenBank/DDBJ databases">
        <title>Complete genome sequence for Sandaracinobacter sp. M6.</title>
        <authorList>
            <person name="Tang Y."/>
            <person name="Liu Q."/>
            <person name="Guo Z."/>
            <person name="Lei P."/>
            <person name="Huang B."/>
        </authorList>
    </citation>
    <scope>NUCLEOTIDE SEQUENCE [LARGE SCALE GENOMIC DNA]</scope>
    <source>
        <strain evidence="8 9">M6</strain>
    </source>
</reference>
<sequence>MLPEARDAVQSNFQAAASWKNDGFESALRSQRFAWLIALIASGIALILGIAVVIMLPLKTVVPYTLLVDRHTGYVQALDPTDNPRIAPDAALTRSFLAQYVTAREGFDRATVKQDYRRVMLWSNGRVRTVYSAALQASNPNSPLVALPRGSTIESRVRSISSLDETTALVRFETIRRDQNGAVQLPRYWVAIVRYNFSNGPMTVEDRFINPLGFQVTSYRRNAETPSQSAADGERQSTPGANANTGVVAPSSSSTTPLPPPVSNTVQR</sequence>
<dbReference type="GO" id="GO:0030255">
    <property type="term" value="P:protein secretion by the type IV secretion system"/>
    <property type="evidence" value="ECO:0007669"/>
    <property type="project" value="InterPro"/>
</dbReference>
<evidence type="ECO:0000256" key="2">
    <source>
        <dbReference type="ARBA" id="ARBA00022692"/>
    </source>
</evidence>
<dbReference type="GO" id="GO:0016020">
    <property type="term" value="C:membrane"/>
    <property type="evidence" value="ECO:0007669"/>
    <property type="project" value="UniProtKB-SubCell"/>
</dbReference>
<keyword evidence="3 6" id="KW-1133">Transmembrane helix</keyword>
<dbReference type="Proteomes" id="UP000515292">
    <property type="component" value="Chromosome"/>
</dbReference>
<dbReference type="InterPro" id="IPR032710">
    <property type="entry name" value="NTF2-like_dom_sf"/>
</dbReference>
<feature type="transmembrane region" description="Helical" evidence="6">
    <location>
        <begin position="33"/>
        <end position="58"/>
    </location>
</feature>
<comment type="subcellular location">
    <subcellularLocation>
        <location evidence="1">Membrane</location>
        <topology evidence="1">Single-pass membrane protein</topology>
    </subcellularLocation>
</comment>
<name>A0A7G5IGG9_9SPHN</name>
<feature type="domain" description="Bacterial virulence protein VirB8" evidence="7">
    <location>
        <begin position="16"/>
        <end position="224"/>
    </location>
</feature>
<dbReference type="Gene3D" id="3.10.450.230">
    <property type="entry name" value="VirB8 protein"/>
    <property type="match status" value="1"/>
</dbReference>
<evidence type="ECO:0000313" key="9">
    <source>
        <dbReference type="Proteomes" id="UP000515292"/>
    </source>
</evidence>
<evidence type="ECO:0000256" key="4">
    <source>
        <dbReference type="ARBA" id="ARBA00023136"/>
    </source>
</evidence>
<evidence type="ECO:0000256" key="6">
    <source>
        <dbReference type="SAM" id="Phobius"/>
    </source>
</evidence>
<keyword evidence="4 6" id="KW-0472">Membrane</keyword>
<evidence type="ECO:0000313" key="8">
    <source>
        <dbReference type="EMBL" id="QMW22461.1"/>
    </source>
</evidence>
<dbReference type="Pfam" id="PF04335">
    <property type="entry name" value="VirB8"/>
    <property type="match status" value="1"/>
</dbReference>
<dbReference type="CDD" id="cd16424">
    <property type="entry name" value="VirB8"/>
    <property type="match status" value="1"/>
</dbReference>
<keyword evidence="2 6" id="KW-0812">Transmembrane</keyword>
<gene>
    <name evidence="8" type="ORF">H3309_14125</name>
</gene>
<dbReference type="InterPro" id="IPR007430">
    <property type="entry name" value="VirB8"/>
</dbReference>
<organism evidence="8 9">
    <name type="scientific">Sandaracinobacteroides saxicola</name>
    <dbReference type="NCBI Taxonomy" id="2759707"/>
    <lineage>
        <taxon>Bacteria</taxon>
        <taxon>Pseudomonadati</taxon>
        <taxon>Pseudomonadota</taxon>
        <taxon>Alphaproteobacteria</taxon>
        <taxon>Sphingomonadales</taxon>
        <taxon>Sphingosinicellaceae</taxon>
        <taxon>Sandaracinobacteroides</taxon>
    </lineage>
</organism>
<evidence type="ECO:0000256" key="1">
    <source>
        <dbReference type="ARBA" id="ARBA00004167"/>
    </source>
</evidence>
<feature type="compositionally biased region" description="Polar residues" evidence="5">
    <location>
        <begin position="221"/>
        <end position="244"/>
    </location>
</feature>
<dbReference type="AlphaFoldDB" id="A0A7G5IGG9"/>
<dbReference type="KEGG" id="sand:H3309_14125"/>
<evidence type="ECO:0000256" key="5">
    <source>
        <dbReference type="SAM" id="MobiDB-lite"/>
    </source>
</evidence>
<dbReference type="SUPFAM" id="SSF54427">
    <property type="entry name" value="NTF2-like"/>
    <property type="match status" value="1"/>
</dbReference>
<feature type="compositionally biased region" description="Low complexity" evidence="5">
    <location>
        <begin position="245"/>
        <end position="256"/>
    </location>
</feature>
<proteinExistence type="predicted"/>
<dbReference type="InterPro" id="IPR026264">
    <property type="entry name" value="VirB8/PtlE"/>
</dbReference>
<dbReference type="EMBL" id="CP059851">
    <property type="protein sequence ID" value="QMW22461.1"/>
    <property type="molecule type" value="Genomic_DNA"/>
</dbReference>
<protein>
    <submittedName>
        <fullName evidence="8">Type IV secretion system protein</fullName>
    </submittedName>
</protein>
<keyword evidence="9" id="KW-1185">Reference proteome</keyword>
<evidence type="ECO:0000256" key="3">
    <source>
        <dbReference type="ARBA" id="ARBA00022989"/>
    </source>
</evidence>
<evidence type="ECO:0000259" key="7">
    <source>
        <dbReference type="Pfam" id="PF04335"/>
    </source>
</evidence>